<protein>
    <recommendedName>
        <fullName evidence="6">Phospholipase</fullName>
        <ecNumber evidence="6">3.1.4.4</ecNumber>
    </recommendedName>
</protein>
<feature type="compositionally biased region" description="Low complexity" evidence="7">
    <location>
        <begin position="10"/>
        <end position="38"/>
    </location>
</feature>
<feature type="region of interest" description="Disordered" evidence="7">
    <location>
        <begin position="1097"/>
        <end position="1120"/>
    </location>
</feature>
<dbReference type="SMART" id="SM00155">
    <property type="entry name" value="PLDc"/>
    <property type="match status" value="2"/>
</dbReference>
<dbReference type="EMBL" id="JADGJQ010000039">
    <property type="protein sequence ID" value="KAJ3176644.1"/>
    <property type="molecule type" value="Genomic_DNA"/>
</dbReference>
<evidence type="ECO:0000256" key="2">
    <source>
        <dbReference type="ARBA" id="ARBA00022737"/>
    </source>
</evidence>
<feature type="domain" description="PLD phosphodiesterase" evidence="8">
    <location>
        <begin position="1226"/>
        <end position="1253"/>
    </location>
</feature>
<evidence type="ECO:0000256" key="1">
    <source>
        <dbReference type="ARBA" id="ARBA00000798"/>
    </source>
</evidence>
<dbReference type="Gene3D" id="3.30.870.10">
    <property type="entry name" value="Endonuclease Chain A"/>
    <property type="match status" value="2"/>
</dbReference>
<evidence type="ECO:0000256" key="6">
    <source>
        <dbReference type="PIRNR" id="PIRNR009376"/>
    </source>
</evidence>
<evidence type="ECO:0000256" key="3">
    <source>
        <dbReference type="ARBA" id="ARBA00022801"/>
    </source>
</evidence>
<feature type="region of interest" description="Disordered" evidence="7">
    <location>
        <begin position="59"/>
        <end position="127"/>
    </location>
</feature>
<evidence type="ECO:0000256" key="4">
    <source>
        <dbReference type="ARBA" id="ARBA00022963"/>
    </source>
</evidence>
<feature type="region of interest" description="Disordered" evidence="7">
    <location>
        <begin position="1"/>
        <end position="46"/>
    </location>
</feature>
<dbReference type="PANTHER" id="PTHR18896">
    <property type="entry name" value="PHOSPHOLIPASE D"/>
    <property type="match status" value="1"/>
</dbReference>
<dbReference type="EC" id="3.1.4.4" evidence="6"/>
<reference evidence="9" key="1">
    <citation type="submission" date="2020-05" db="EMBL/GenBank/DDBJ databases">
        <title>Phylogenomic resolution of chytrid fungi.</title>
        <authorList>
            <person name="Stajich J.E."/>
            <person name="Amses K."/>
            <person name="Simmons R."/>
            <person name="Seto K."/>
            <person name="Myers J."/>
            <person name="Bonds A."/>
            <person name="Quandt C.A."/>
            <person name="Barry K."/>
            <person name="Liu P."/>
            <person name="Grigoriev I."/>
            <person name="Longcore J.E."/>
            <person name="James T.Y."/>
        </authorList>
    </citation>
    <scope>NUCLEOTIDE SEQUENCE</scope>
    <source>
        <strain evidence="9">JEL0379</strain>
    </source>
</reference>
<dbReference type="InterPro" id="IPR016555">
    <property type="entry name" value="PLipase_D_euk"/>
</dbReference>
<keyword evidence="2" id="KW-0677">Repeat</keyword>
<dbReference type="GO" id="GO:0035556">
    <property type="term" value="P:intracellular signal transduction"/>
    <property type="evidence" value="ECO:0007669"/>
    <property type="project" value="InterPro"/>
</dbReference>
<evidence type="ECO:0000313" key="10">
    <source>
        <dbReference type="Proteomes" id="UP001212152"/>
    </source>
</evidence>
<dbReference type="PIRSF" id="PIRSF009376">
    <property type="entry name" value="Phospholipase_D_euk"/>
    <property type="match status" value="1"/>
</dbReference>
<proteinExistence type="inferred from homology"/>
<evidence type="ECO:0000256" key="5">
    <source>
        <dbReference type="ARBA" id="ARBA00023098"/>
    </source>
</evidence>
<comment type="caution">
    <text evidence="9">The sequence shown here is derived from an EMBL/GenBank/DDBJ whole genome shotgun (WGS) entry which is preliminary data.</text>
</comment>
<organism evidence="9 10">
    <name type="scientific">Geranomyces variabilis</name>
    <dbReference type="NCBI Taxonomy" id="109894"/>
    <lineage>
        <taxon>Eukaryota</taxon>
        <taxon>Fungi</taxon>
        <taxon>Fungi incertae sedis</taxon>
        <taxon>Chytridiomycota</taxon>
        <taxon>Chytridiomycota incertae sedis</taxon>
        <taxon>Chytridiomycetes</taxon>
        <taxon>Spizellomycetales</taxon>
        <taxon>Powellomycetaceae</taxon>
        <taxon>Geranomyces</taxon>
    </lineage>
</organism>
<evidence type="ECO:0000256" key="7">
    <source>
        <dbReference type="SAM" id="MobiDB-lite"/>
    </source>
</evidence>
<feature type="compositionally biased region" description="Polar residues" evidence="7">
    <location>
        <begin position="62"/>
        <end position="87"/>
    </location>
</feature>
<dbReference type="Pfam" id="PF00614">
    <property type="entry name" value="PLDc"/>
    <property type="match status" value="2"/>
</dbReference>
<accession>A0AAD5XQ32</accession>
<name>A0AAD5XQ32_9FUNG</name>
<feature type="region of interest" description="Disordered" evidence="7">
    <location>
        <begin position="784"/>
        <end position="803"/>
    </location>
</feature>
<dbReference type="Proteomes" id="UP001212152">
    <property type="component" value="Unassembled WGS sequence"/>
</dbReference>
<keyword evidence="10" id="KW-1185">Reference proteome</keyword>
<sequence>MANGASLPGPTDTATSPTATATPTPAATATFTSPSKSAHSAEPNPFHFIRQHSASRFIPWSRHNNNSKGAVTAGSSGQTTPAPSIPSTPGGAGTRHNHVAPAADGPPPQTPGGSIGGSSSSPFSFMNRHTTTDRLRAWRDRARINRRISDDHTSVAEVGMDSPEGMFVSASNSDYPEPMFKDLEVKFIKTTPFLKSRWYDWDKVKLRSFRTTAASSSASGAADMHRKDAHEFEITHKPSKTHWTLSMRPKDFARFSTLLSDPGHKDFKYKSVQKHLRRRCALSPTQTELAKESKKARKDEEGDRPVEETDGQKEAEEPDRYYTPTQYKKLPKPLNRSERRAEQLIEYLRDILQEVKEPWNILGTDWNAVEERRRGMVVCGFIELSRTSLIGTWEDGVKGKEGWAKKRRGGRKNDVFCFPDFLVPRTSQRRWLALRSNYLLYFYSPMDMTPQEVMLIDGYFQVLHKDTQRKEVDMRPKDEDPTGNREDRVNVRPGGRQHHAARNALVLRPFNKKTNEVWVKDKNKLAILNGFRDLLIDFHYEIGGRGRARVAREWALQLELRRQKTTWFRDVQPKVGRYDGFAPVRKLQSATHVEWLVDGSAHFEQVYKAIVSAEKEILIADWFITPEIFLLRAVDGVHPEHLGSRLDRLLFKKANEGVRVYILLYKEMNLPNASLHAKEDFMGRSKPHLYLDKEVEDPENELELKSSNIVVLRHPDQGRGYIGPVLDTVMWAHHEKAAVVDRKIAFIGGIDLCVGRFDTAEHTLRDDVIYDEMGKVEHGGTMAGDVAPSQDANTVGHGKTSEHGKHAMVDDAVPGLHIGRGEKGEHAQKFSDNAHEIADDIKGTTEEKEHSGRAQRLAPSSDPTPTEQGLMDEIPGGTAHKVEKDPNDDPGTSSPTRLRQPARGSMTERQGQSGDAPARRSQDNSAKTKPILNAFPGQDYSNPRIKDFIKLDEKPCGDVIARDHTARMPWHDIGCTFRKAEGFEDVEGPVDDLVWHFIQRWNFAKWEKKKGDHIIPWLYPSQGLKRLDPDSALAASLPPNASVELQVLRSASQWSAGSPREKSINNAYLDLIRAANHYVYIENQFFITKFSPPNAVVPSDNTGKKSSHKTRAPKKNDHGQMLPISGVRIHNPIASALVSRVLKAHRAGETFRVYIVIPLFPAFHGDVTKGDSDPALPYVLSAQTECIRGLIDELVKGGVPEGQVPEYLMFVGLRKWDVLGKRLVTEQIYIHAKLMIVDDTHVLIGSANINDRSQMGSRDSELAILVHDTKPISTTMNNKPYPHASAFAYTLRLRLFHEHLGVPFPVDLRDIHDPQNDPLKLDLAEPRLRDPAGGECWNLWSRRIDTNAKALRHVFQCVPDDTVKSWDDYHDFLKQRGGEEEEEIERGMMDLAKEQGVPLTLKLRELEVGPDDGEEAKENAAAVSKEEGVGEEGDVLALDILERHVKGHAVRFPVHFLENEQLNALFKGVHKLAPRKVFT</sequence>
<keyword evidence="3 6" id="KW-0378">Hydrolase</keyword>
<feature type="domain" description="PLD phosphodiesterase" evidence="8">
    <location>
        <begin position="729"/>
        <end position="756"/>
    </location>
</feature>
<dbReference type="InterPro" id="IPR011993">
    <property type="entry name" value="PH-like_dom_sf"/>
</dbReference>
<dbReference type="PANTHER" id="PTHR18896:SF76">
    <property type="entry name" value="PHOSPHOLIPASE"/>
    <property type="match status" value="1"/>
</dbReference>
<dbReference type="GO" id="GO:0009395">
    <property type="term" value="P:phospholipid catabolic process"/>
    <property type="evidence" value="ECO:0007669"/>
    <property type="project" value="TreeGrafter"/>
</dbReference>
<keyword evidence="4 6" id="KW-0442">Lipid degradation</keyword>
<feature type="region of interest" description="Disordered" evidence="7">
    <location>
        <begin position="280"/>
        <end position="335"/>
    </location>
</feature>
<dbReference type="CDD" id="cd09141">
    <property type="entry name" value="PLDc_vPLD1_2_yPLD_like_2"/>
    <property type="match status" value="1"/>
</dbReference>
<dbReference type="InterPro" id="IPR015679">
    <property type="entry name" value="PLipase_D_fam"/>
</dbReference>
<gene>
    <name evidence="9" type="primary">PLD2</name>
    <name evidence="9" type="ORF">HDU87_004972</name>
</gene>
<comment type="catalytic activity">
    <reaction evidence="1 6">
        <text>a 1,2-diacyl-sn-glycero-3-phosphocholine + H2O = a 1,2-diacyl-sn-glycero-3-phosphate + choline + H(+)</text>
        <dbReference type="Rhea" id="RHEA:14445"/>
        <dbReference type="ChEBI" id="CHEBI:15354"/>
        <dbReference type="ChEBI" id="CHEBI:15377"/>
        <dbReference type="ChEBI" id="CHEBI:15378"/>
        <dbReference type="ChEBI" id="CHEBI:57643"/>
        <dbReference type="ChEBI" id="CHEBI:58608"/>
        <dbReference type="EC" id="3.1.4.4"/>
    </reaction>
</comment>
<comment type="similarity">
    <text evidence="6">Belongs to the phospholipase D family.</text>
</comment>
<dbReference type="InterPro" id="IPR001736">
    <property type="entry name" value="PLipase_D/transphosphatidylase"/>
</dbReference>
<dbReference type="GO" id="GO:0006654">
    <property type="term" value="P:phosphatidic acid biosynthetic process"/>
    <property type="evidence" value="ECO:0007669"/>
    <property type="project" value="InterPro"/>
</dbReference>
<evidence type="ECO:0000313" key="9">
    <source>
        <dbReference type="EMBL" id="KAJ3176644.1"/>
    </source>
</evidence>
<dbReference type="GO" id="GO:0004630">
    <property type="term" value="F:phospholipase D activity"/>
    <property type="evidence" value="ECO:0007669"/>
    <property type="project" value="UniProtKB-UniRule"/>
</dbReference>
<feature type="compositionally biased region" description="Basic and acidic residues" evidence="7">
    <location>
        <begin position="289"/>
        <end position="320"/>
    </location>
</feature>
<dbReference type="PROSITE" id="PS50035">
    <property type="entry name" value="PLD"/>
    <property type="match status" value="2"/>
</dbReference>
<keyword evidence="5" id="KW-0443">Lipid metabolism</keyword>
<feature type="compositionally biased region" description="Basic and acidic residues" evidence="7">
    <location>
        <begin position="470"/>
        <end position="490"/>
    </location>
</feature>
<dbReference type="SUPFAM" id="SSF50729">
    <property type="entry name" value="PH domain-like"/>
    <property type="match status" value="1"/>
</dbReference>
<dbReference type="SUPFAM" id="SSF56024">
    <property type="entry name" value="Phospholipase D/nuclease"/>
    <property type="match status" value="2"/>
</dbReference>
<evidence type="ECO:0000259" key="8">
    <source>
        <dbReference type="PROSITE" id="PS50035"/>
    </source>
</evidence>
<feature type="region of interest" description="Disordered" evidence="7">
    <location>
        <begin position="470"/>
        <end position="495"/>
    </location>
</feature>
<feature type="region of interest" description="Disordered" evidence="7">
    <location>
        <begin position="844"/>
        <end position="937"/>
    </location>
</feature>
<dbReference type="Gene3D" id="2.30.29.30">
    <property type="entry name" value="Pleckstrin-homology domain (PH domain)/Phosphotyrosine-binding domain (PTB)"/>
    <property type="match status" value="1"/>
</dbReference>